<dbReference type="PANTHER" id="PTHR30437">
    <property type="entry name" value="TRANSCRIPTION ELONGATION FACTOR GREA"/>
    <property type="match status" value="1"/>
</dbReference>
<evidence type="ECO:0000259" key="11">
    <source>
        <dbReference type="Pfam" id="PF03449"/>
    </source>
</evidence>
<dbReference type="Pfam" id="PF03449">
    <property type="entry name" value="GreA_GreB_N"/>
    <property type="match status" value="1"/>
</dbReference>
<organism evidence="12 13">
    <name type="scientific">Thomasclavelia cocleata</name>
    <dbReference type="NCBI Taxonomy" id="69824"/>
    <lineage>
        <taxon>Bacteria</taxon>
        <taxon>Bacillati</taxon>
        <taxon>Bacillota</taxon>
        <taxon>Erysipelotrichia</taxon>
        <taxon>Erysipelotrichales</taxon>
        <taxon>Coprobacillaceae</taxon>
        <taxon>Thomasclavelia</taxon>
    </lineage>
</organism>
<evidence type="ECO:0000313" key="13">
    <source>
        <dbReference type="Proteomes" id="UP000198558"/>
    </source>
</evidence>
<dbReference type="Gene3D" id="3.10.50.30">
    <property type="entry name" value="Transcription elongation factor, GreA/GreB, C-terminal domain"/>
    <property type="match status" value="1"/>
</dbReference>
<evidence type="ECO:0000256" key="4">
    <source>
        <dbReference type="ARBA" id="ARBA00023125"/>
    </source>
</evidence>
<dbReference type="PROSITE" id="PS00830">
    <property type="entry name" value="GREAB_2"/>
    <property type="match status" value="1"/>
</dbReference>
<comment type="similarity">
    <text evidence="1 8 9">Belongs to the GreA/GreB family.</text>
</comment>
<evidence type="ECO:0000256" key="5">
    <source>
        <dbReference type="ARBA" id="ARBA00023163"/>
    </source>
</evidence>
<dbReference type="Proteomes" id="UP000198558">
    <property type="component" value="Unassembled WGS sequence"/>
</dbReference>
<evidence type="ECO:0000256" key="8">
    <source>
        <dbReference type="HAMAP-Rule" id="MF_00105"/>
    </source>
</evidence>
<dbReference type="GO" id="GO:0032784">
    <property type="term" value="P:regulation of DNA-templated transcription elongation"/>
    <property type="evidence" value="ECO:0007669"/>
    <property type="project" value="UniProtKB-UniRule"/>
</dbReference>
<dbReference type="InterPro" id="IPR028624">
    <property type="entry name" value="Tscrpt_elong_fac_GreA/B"/>
</dbReference>
<keyword evidence="12" id="KW-0648">Protein biosynthesis</keyword>
<dbReference type="InterPro" id="IPR018151">
    <property type="entry name" value="TF_GreA/GreB_CS"/>
</dbReference>
<dbReference type="RefSeq" id="WP_092353466.1">
    <property type="nucleotide sequence ID" value="NZ_CAJTPY010000006.1"/>
</dbReference>
<dbReference type="InterPro" id="IPR006359">
    <property type="entry name" value="Tscrpt_elong_fac_GreA"/>
</dbReference>
<sequence length="161" mass="18064">MEQEKVLLTQSGLEKLEQERDNLINVERPKVIEELQLARSQGDLSENADYDAAREKQAHLESRIKEIDYMLQNAEIISEDQMDLKVVKPGTTVTILDLSEKDAEPESYQIVGFTETDPLNGKISNESPLAKAVLGHGVNEIVTVGVADPYDVRIINIEFKN</sequence>
<keyword evidence="3 8" id="KW-0805">Transcription regulation</keyword>
<keyword evidence="12" id="KW-0251">Elongation factor</keyword>
<evidence type="ECO:0000256" key="6">
    <source>
        <dbReference type="ARBA" id="ARBA00024916"/>
    </source>
</evidence>
<name>A0A1I0EB37_9FIRM</name>
<dbReference type="InterPro" id="IPR022691">
    <property type="entry name" value="Tscrpt_elong_fac_GreA/B_N"/>
</dbReference>
<dbReference type="FunFam" id="1.10.287.180:FF:000001">
    <property type="entry name" value="Transcription elongation factor GreA"/>
    <property type="match status" value="1"/>
</dbReference>
<evidence type="ECO:0000256" key="1">
    <source>
        <dbReference type="ARBA" id="ARBA00008213"/>
    </source>
</evidence>
<dbReference type="InterPro" id="IPR001437">
    <property type="entry name" value="Tscrpt_elong_fac_GreA/B_C"/>
</dbReference>
<comment type="function">
    <text evidence="6 8 9">Necessary for efficient RNA polymerase transcription elongation past template-encoded arresting sites. The arresting sites in DNA have the property of trapping a certain fraction of elongating RNA polymerases that pass through, resulting in locked ternary complexes. Cleavage of the nascent transcript by cleavage factors such as GreA or GreB allows the resumption of elongation from the new 3'terminus. GreA releases sequences of 2 to 3 nucleotides.</text>
</comment>
<dbReference type="Pfam" id="PF01272">
    <property type="entry name" value="GreA_GreB"/>
    <property type="match status" value="1"/>
</dbReference>
<dbReference type="EMBL" id="FOIN01000010">
    <property type="protein sequence ID" value="SET42432.1"/>
    <property type="molecule type" value="Genomic_DNA"/>
</dbReference>
<proteinExistence type="inferred from homology"/>
<keyword evidence="13" id="KW-1185">Reference proteome</keyword>
<dbReference type="HAMAP" id="MF_00105">
    <property type="entry name" value="GreA_GreB"/>
    <property type="match status" value="1"/>
</dbReference>
<dbReference type="GO" id="GO:0006354">
    <property type="term" value="P:DNA-templated transcription elongation"/>
    <property type="evidence" value="ECO:0007669"/>
    <property type="project" value="TreeGrafter"/>
</dbReference>
<dbReference type="SUPFAM" id="SSF46557">
    <property type="entry name" value="GreA transcript cleavage protein, N-terminal domain"/>
    <property type="match status" value="1"/>
</dbReference>
<dbReference type="InterPro" id="IPR023459">
    <property type="entry name" value="Tscrpt_elong_fac_GreA/B_fam"/>
</dbReference>
<dbReference type="NCBIfam" id="NF001263">
    <property type="entry name" value="PRK00226.1-4"/>
    <property type="match status" value="1"/>
</dbReference>
<feature type="domain" description="Transcription elongation factor GreA/GreB C-terminal" evidence="10">
    <location>
        <begin position="85"/>
        <end position="158"/>
    </location>
</feature>
<protein>
    <recommendedName>
        <fullName evidence="2 8">Transcription elongation factor GreA</fullName>
    </recommendedName>
    <alternativeName>
        <fullName evidence="7 8">Transcript cleavage factor GreA</fullName>
    </alternativeName>
</protein>
<dbReference type="NCBIfam" id="TIGR01462">
    <property type="entry name" value="greA"/>
    <property type="match status" value="1"/>
</dbReference>
<keyword evidence="4 8" id="KW-0238">DNA-binding</keyword>
<dbReference type="InterPro" id="IPR036953">
    <property type="entry name" value="GreA/GreB_C_sf"/>
</dbReference>
<dbReference type="InterPro" id="IPR036805">
    <property type="entry name" value="Tscrpt_elong_fac_GreA/B_N_sf"/>
</dbReference>
<evidence type="ECO:0000313" key="12">
    <source>
        <dbReference type="EMBL" id="SET42432.1"/>
    </source>
</evidence>
<gene>
    <name evidence="8" type="primary">greA</name>
    <name evidence="12" type="ORF">SAMN04489758_11044</name>
</gene>
<evidence type="ECO:0000256" key="7">
    <source>
        <dbReference type="ARBA" id="ARBA00030776"/>
    </source>
</evidence>
<dbReference type="GO" id="GO:0003677">
    <property type="term" value="F:DNA binding"/>
    <property type="evidence" value="ECO:0007669"/>
    <property type="project" value="UniProtKB-UniRule"/>
</dbReference>
<dbReference type="GO" id="GO:0070063">
    <property type="term" value="F:RNA polymerase binding"/>
    <property type="evidence" value="ECO:0007669"/>
    <property type="project" value="InterPro"/>
</dbReference>
<dbReference type="PANTHER" id="PTHR30437:SF4">
    <property type="entry name" value="TRANSCRIPTION ELONGATION FACTOR GREA"/>
    <property type="match status" value="1"/>
</dbReference>
<evidence type="ECO:0000259" key="10">
    <source>
        <dbReference type="Pfam" id="PF01272"/>
    </source>
</evidence>
<dbReference type="GO" id="GO:0003746">
    <property type="term" value="F:translation elongation factor activity"/>
    <property type="evidence" value="ECO:0007669"/>
    <property type="project" value="UniProtKB-KW"/>
</dbReference>
<accession>A0A1I0EB37</accession>
<evidence type="ECO:0000256" key="2">
    <source>
        <dbReference type="ARBA" id="ARBA00013729"/>
    </source>
</evidence>
<keyword evidence="5 8" id="KW-0804">Transcription</keyword>
<feature type="domain" description="Transcription elongation factor GreA/GreB N-terminal" evidence="11">
    <location>
        <begin position="7"/>
        <end position="76"/>
    </location>
</feature>
<evidence type="ECO:0000256" key="9">
    <source>
        <dbReference type="RuleBase" id="RU000556"/>
    </source>
</evidence>
<dbReference type="Gene3D" id="1.10.287.180">
    <property type="entry name" value="Transcription elongation factor, GreA/GreB, N-terminal domain"/>
    <property type="match status" value="1"/>
</dbReference>
<dbReference type="GeneID" id="78288204"/>
<dbReference type="OrthoDB" id="9808774at2"/>
<dbReference type="SUPFAM" id="SSF54534">
    <property type="entry name" value="FKBP-like"/>
    <property type="match status" value="1"/>
</dbReference>
<reference evidence="13" key="1">
    <citation type="submission" date="2016-10" db="EMBL/GenBank/DDBJ databases">
        <authorList>
            <person name="Varghese N."/>
            <person name="Submissions S."/>
        </authorList>
    </citation>
    <scope>NUCLEOTIDE SEQUENCE [LARGE SCALE GENOMIC DNA]</scope>
    <source>
        <strain evidence="13">DSM 1551</strain>
    </source>
</reference>
<evidence type="ECO:0000256" key="3">
    <source>
        <dbReference type="ARBA" id="ARBA00023015"/>
    </source>
</evidence>
<dbReference type="AlphaFoldDB" id="A0A1I0EB37"/>
<dbReference type="PIRSF" id="PIRSF006092">
    <property type="entry name" value="GreA_GreB"/>
    <property type="match status" value="1"/>
</dbReference>